<evidence type="ECO:0000313" key="4">
    <source>
        <dbReference type="RefSeq" id="XP_033454764.1"/>
    </source>
</evidence>
<gene>
    <name evidence="4" type="ORF">K489DRAFT_385589</name>
</gene>
<reference evidence="4" key="2">
    <citation type="submission" date="2020-04" db="EMBL/GenBank/DDBJ databases">
        <authorList>
            <consortium name="NCBI Genome Project"/>
        </authorList>
    </citation>
    <scope>NUCLEOTIDE SEQUENCE</scope>
    <source>
        <strain evidence="4">CBS 342.82</strain>
    </source>
</reference>
<feature type="signal peptide" evidence="2">
    <location>
        <begin position="1"/>
        <end position="19"/>
    </location>
</feature>
<dbReference type="GeneID" id="54363940"/>
<keyword evidence="3" id="KW-1185">Reference proteome</keyword>
<feature type="region of interest" description="Disordered" evidence="1">
    <location>
        <begin position="210"/>
        <end position="333"/>
    </location>
</feature>
<dbReference type="RefSeq" id="XP_033454764.1">
    <property type="nucleotide sequence ID" value="XM_033606140.1"/>
</dbReference>
<proteinExistence type="predicted"/>
<protein>
    <submittedName>
        <fullName evidence="4">Uncharacterized protein</fullName>
    </submittedName>
</protein>
<feature type="chain" id="PRO_5026679513" evidence="2">
    <location>
        <begin position="20"/>
        <end position="379"/>
    </location>
</feature>
<evidence type="ECO:0000256" key="1">
    <source>
        <dbReference type="SAM" id="MobiDB-lite"/>
    </source>
</evidence>
<evidence type="ECO:0000313" key="3">
    <source>
        <dbReference type="Proteomes" id="UP000504637"/>
    </source>
</evidence>
<keyword evidence="2" id="KW-0732">Signal</keyword>
<reference evidence="4" key="3">
    <citation type="submission" date="2025-08" db="UniProtKB">
        <authorList>
            <consortium name="RefSeq"/>
        </authorList>
    </citation>
    <scope>IDENTIFICATION</scope>
    <source>
        <strain evidence="4">CBS 342.82</strain>
    </source>
</reference>
<evidence type="ECO:0000256" key="2">
    <source>
        <dbReference type="SAM" id="SignalP"/>
    </source>
</evidence>
<dbReference type="AlphaFoldDB" id="A0A6J3LPZ9"/>
<organism evidence="4">
    <name type="scientific">Dissoconium aciculare CBS 342.82</name>
    <dbReference type="NCBI Taxonomy" id="1314786"/>
    <lineage>
        <taxon>Eukaryota</taxon>
        <taxon>Fungi</taxon>
        <taxon>Dikarya</taxon>
        <taxon>Ascomycota</taxon>
        <taxon>Pezizomycotina</taxon>
        <taxon>Dothideomycetes</taxon>
        <taxon>Dothideomycetidae</taxon>
        <taxon>Mycosphaerellales</taxon>
        <taxon>Dissoconiaceae</taxon>
        <taxon>Dissoconium</taxon>
    </lineage>
</organism>
<feature type="compositionally biased region" description="Acidic residues" evidence="1">
    <location>
        <begin position="322"/>
        <end position="333"/>
    </location>
</feature>
<dbReference type="Proteomes" id="UP000504637">
    <property type="component" value="Unplaced"/>
</dbReference>
<feature type="compositionally biased region" description="Polar residues" evidence="1">
    <location>
        <begin position="257"/>
        <end position="297"/>
    </location>
</feature>
<accession>A0A6J3LPZ9</accession>
<sequence length="379" mass="40608">MWSKFLLLTLLGLFQTGLSVPWNENAEPMTLKSDPRDNNPVWTAEVRWTKDSPPTPKQVQGFARSGHQWVRKQPKAKTGKTGTILVAAVYDPAGWLYSSTIPRGEFWKLIHPDTPDPVGDATTWRNARDAVVASLHGDQKRPCAEDGVLYAMESSLNSGVTDANQFPKGTLVQVWGAWGWDSDEIKKTGEKKNPCAGKCAKLLDRLGIDHSPVSETDAPECKENFDAGEGPSGPSKRPPLSSPGESADPKRVARPQAGSSRPQAGSSNPQAGLSNPQAGSSNQNPPVKPQAGSSNTKPPVRPHTGSSNTKPPAPRAARSESEQPDLEENDTAEIEALIEGLSIHPDAGQNVHAQPTTVQTVGYVTNPGGAMDFSPTQRV</sequence>
<reference evidence="4" key="1">
    <citation type="submission" date="2020-01" db="EMBL/GenBank/DDBJ databases">
        <authorList>
            <consortium name="DOE Joint Genome Institute"/>
            <person name="Haridas S."/>
            <person name="Albert R."/>
            <person name="Binder M."/>
            <person name="Bloem J."/>
            <person name="Labutti K."/>
            <person name="Salamov A."/>
            <person name="Andreopoulos B."/>
            <person name="Baker S.E."/>
            <person name="Barry K."/>
            <person name="Bills G."/>
            <person name="Bluhm B.H."/>
            <person name="Cannon C."/>
            <person name="Castanera R."/>
            <person name="Culley D.E."/>
            <person name="Daum C."/>
            <person name="Ezra D."/>
            <person name="Gonzalez J.B."/>
            <person name="Henrissat B."/>
            <person name="Kuo A."/>
            <person name="Liang C."/>
            <person name="Lipzen A."/>
            <person name="Lutzoni F."/>
            <person name="Magnuson J."/>
            <person name="Mondo S."/>
            <person name="Nolan M."/>
            <person name="Ohm R."/>
            <person name="Pangilinan J."/>
            <person name="Park H.-J."/>
            <person name="Ramirez L."/>
            <person name="Alfaro M."/>
            <person name="Sun H."/>
            <person name="Tritt A."/>
            <person name="Yoshinaga Y."/>
            <person name="Zwiers L.-H."/>
            <person name="Turgeon B.G."/>
            <person name="Goodwin S.B."/>
            <person name="Spatafora J.W."/>
            <person name="Crous P.W."/>
            <person name="Grigoriev I.V."/>
        </authorList>
    </citation>
    <scope>NUCLEOTIDE SEQUENCE</scope>
    <source>
        <strain evidence="4">CBS 342.82</strain>
    </source>
</reference>
<name>A0A6J3LPZ9_9PEZI</name>